<organism evidence="9 10">
    <name type="scientific">bacterium (Candidatus Blackallbacteria) CG17_big_fil_post_rev_8_21_14_2_50_48_46</name>
    <dbReference type="NCBI Taxonomy" id="2014261"/>
    <lineage>
        <taxon>Bacteria</taxon>
        <taxon>Candidatus Blackallbacteria</taxon>
    </lineage>
</organism>
<proteinExistence type="inferred from homology"/>
<feature type="binding site" evidence="7">
    <location>
        <position position="31"/>
    </location>
    <ligand>
        <name>S-adenosyl-L-methionine</name>
        <dbReference type="ChEBI" id="CHEBI:59789"/>
    </ligand>
</feature>
<dbReference type="GO" id="GO:0009007">
    <property type="term" value="F:site-specific DNA-methyltransferase (adenine-specific) activity"/>
    <property type="evidence" value="ECO:0007669"/>
    <property type="project" value="UniProtKB-UniRule"/>
</dbReference>
<dbReference type="GO" id="GO:1904047">
    <property type="term" value="F:S-adenosyl-L-methionine binding"/>
    <property type="evidence" value="ECO:0007669"/>
    <property type="project" value="TreeGrafter"/>
</dbReference>
<evidence type="ECO:0000256" key="4">
    <source>
        <dbReference type="ARBA" id="ARBA00022679"/>
    </source>
</evidence>
<evidence type="ECO:0000256" key="5">
    <source>
        <dbReference type="ARBA" id="ARBA00022691"/>
    </source>
</evidence>
<dbReference type="NCBIfam" id="TIGR00571">
    <property type="entry name" value="dam"/>
    <property type="match status" value="1"/>
</dbReference>
<evidence type="ECO:0000256" key="1">
    <source>
        <dbReference type="ARBA" id="ARBA00006594"/>
    </source>
</evidence>
<dbReference type="InterPro" id="IPR023095">
    <property type="entry name" value="Ade_MeTrfase_dom_2"/>
</dbReference>
<dbReference type="InterPro" id="IPR012327">
    <property type="entry name" value="MeTrfase_D12"/>
</dbReference>
<sequence>MSRVQNLAVLRREPLSDTQHPKPFLKWAGGKRQLVPVLREHLPPAFKGYYEPFVGAGALLFELQPRQAVINDLNHDLITCYRVLKKNPQALIEKLREHRNEKDHFYETRALDRHPEFSQFCEIQRAARMIYLNKTCFNGLFRVNRKGHFNAPFGNYRNPNIVNEEGLMAVHRYISRSALQVFNTDFEEAVQTARRGDFIYFDPPYDPVSETASFTGYQSGGFGRLEQYRLMCVVTELTRRGCRVMLSNSATEYIRSLYKDFKIVRVAAHRMINSVGSRRGKIDEFLITNYDPETGALLGQKARRSYSNLIL</sequence>
<evidence type="ECO:0000256" key="2">
    <source>
        <dbReference type="ARBA" id="ARBA00011900"/>
    </source>
</evidence>
<dbReference type="PRINTS" id="PR00505">
    <property type="entry name" value="D12N6MTFRASE"/>
</dbReference>
<dbReference type="GO" id="GO:0006298">
    <property type="term" value="P:mismatch repair"/>
    <property type="evidence" value="ECO:0007669"/>
    <property type="project" value="TreeGrafter"/>
</dbReference>
<comment type="similarity">
    <text evidence="1 8">Belongs to the N(4)/N(6)-methyltransferase family.</text>
</comment>
<dbReference type="Pfam" id="PF02086">
    <property type="entry name" value="MethyltransfD12"/>
    <property type="match status" value="1"/>
</dbReference>
<evidence type="ECO:0000313" key="9">
    <source>
        <dbReference type="EMBL" id="PIW15205.1"/>
    </source>
</evidence>
<dbReference type="Gene3D" id="1.10.1020.10">
    <property type="entry name" value="Adenine-specific Methyltransferase, Domain 2"/>
    <property type="match status" value="1"/>
</dbReference>
<keyword evidence="4 8" id="KW-0808">Transferase</keyword>
<gene>
    <name evidence="9" type="ORF">COW36_17440</name>
</gene>
<evidence type="ECO:0000256" key="7">
    <source>
        <dbReference type="PIRSR" id="PIRSR000398-1"/>
    </source>
</evidence>
<evidence type="ECO:0000256" key="8">
    <source>
        <dbReference type="RuleBase" id="RU361257"/>
    </source>
</evidence>
<name>A0A2M7G0F4_9BACT</name>
<accession>A0A2M7G0F4</accession>
<dbReference type="GO" id="GO:0032259">
    <property type="term" value="P:methylation"/>
    <property type="evidence" value="ECO:0007669"/>
    <property type="project" value="UniProtKB-KW"/>
</dbReference>
<dbReference type="GO" id="GO:0009307">
    <property type="term" value="P:DNA restriction-modification system"/>
    <property type="evidence" value="ECO:0007669"/>
    <property type="project" value="InterPro"/>
</dbReference>
<keyword evidence="5 8" id="KW-0949">S-adenosyl-L-methionine</keyword>
<dbReference type="EMBL" id="PFFQ01000053">
    <property type="protein sequence ID" value="PIW15205.1"/>
    <property type="molecule type" value="Genomic_DNA"/>
</dbReference>
<dbReference type="PROSITE" id="PS00092">
    <property type="entry name" value="N6_MTASE"/>
    <property type="match status" value="1"/>
</dbReference>
<dbReference type="PANTHER" id="PTHR30481:SF3">
    <property type="entry name" value="DNA ADENINE METHYLASE"/>
    <property type="match status" value="1"/>
</dbReference>
<dbReference type="PIRSF" id="PIRSF000398">
    <property type="entry name" value="M_m6A_EcoRV"/>
    <property type="match status" value="1"/>
</dbReference>
<evidence type="ECO:0000313" key="10">
    <source>
        <dbReference type="Proteomes" id="UP000231019"/>
    </source>
</evidence>
<dbReference type="SUPFAM" id="SSF53335">
    <property type="entry name" value="S-adenosyl-L-methionine-dependent methyltransferases"/>
    <property type="match status" value="1"/>
</dbReference>
<dbReference type="EC" id="2.1.1.72" evidence="2 8"/>
<reference evidence="9 10" key="1">
    <citation type="submission" date="2017-09" db="EMBL/GenBank/DDBJ databases">
        <title>Depth-based differentiation of microbial function through sediment-hosted aquifers and enrichment of novel symbionts in the deep terrestrial subsurface.</title>
        <authorList>
            <person name="Probst A.J."/>
            <person name="Ladd B."/>
            <person name="Jarett J.K."/>
            <person name="Geller-Mcgrath D.E."/>
            <person name="Sieber C.M."/>
            <person name="Emerson J.B."/>
            <person name="Anantharaman K."/>
            <person name="Thomas B.C."/>
            <person name="Malmstrom R."/>
            <person name="Stieglmeier M."/>
            <person name="Klingl A."/>
            <person name="Woyke T."/>
            <person name="Ryan C.M."/>
            <person name="Banfield J.F."/>
        </authorList>
    </citation>
    <scope>NUCLEOTIDE SEQUENCE [LARGE SCALE GENOMIC DNA]</scope>
    <source>
        <strain evidence="9">CG17_big_fil_post_rev_8_21_14_2_50_48_46</strain>
    </source>
</reference>
<dbReference type="Proteomes" id="UP000231019">
    <property type="component" value="Unassembled WGS sequence"/>
</dbReference>
<feature type="binding site" evidence="7">
    <location>
        <position position="27"/>
    </location>
    <ligand>
        <name>S-adenosyl-L-methionine</name>
        <dbReference type="ChEBI" id="CHEBI:59789"/>
    </ligand>
</feature>
<keyword evidence="3 8" id="KW-0489">Methyltransferase</keyword>
<dbReference type="GO" id="GO:0043565">
    <property type="term" value="F:sequence-specific DNA binding"/>
    <property type="evidence" value="ECO:0007669"/>
    <property type="project" value="TreeGrafter"/>
</dbReference>
<dbReference type="InterPro" id="IPR002052">
    <property type="entry name" value="DNA_methylase_N6_adenine_CS"/>
</dbReference>
<feature type="binding site" evidence="7">
    <location>
        <position position="202"/>
    </location>
    <ligand>
        <name>S-adenosyl-L-methionine</name>
        <dbReference type="ChEBI" id="CHEBI:59789"/>
    </ligand>
</feature>
<dbReference type="InterPro" id="IPR029063">
    <property type="entry name" value="SAM-dependent_MTases_sf"/>
</dbReference>
<dbReference type="AlphaFoldDB" id="A0A2M7G0F4"/>
<dbReference type="InterPro" id="IPR012263">
    <property type="entry name" value="M_m6A_EcoRV"/>
</dbReference>
<evidence type="ECO:0000256" key="6">
    <source>
        <dbReference type="ARBA" id="ARBA00047942"/>
    </source>
</evidence>
<evidence type="ECO:0000256" key="3">
    <source>
        <dbReference type="ARBA" id="ARBA00022603"/>
    </source>
</evidence>
<dbReference type="PANTHER" id="PTHR30481">
    <property type="entry name" value="DNA ADENINE METHYLASE"/>
    <property type="match status" value="1"/>
</dbReference>
<protein>
    <recommendedName>
        <fullName evidence="2 8">Site-specific DNA-methyltransferase (adenine-specific)</fullName>
        <ecNumber evidence="2 8">2.1.1.72</ecNumber>
    </recommendedName>
</protein>
<feature type="binding site" evidence="7">
    <location>
        <position position="72"/>
    </location>
    <ligand>
        <name>S-adenosyl-L-methionine</name>
        <dbReference type="ChEBI" id="CHEBI:59789"/>
    </ligand>
</feature>
<comment type="catalytic activity">
    <reaction evidence="6 8">
        <text>a 2'-deoxyadenosine in DNA + S-adenosyl-L-methionine = an N(6)-methyl-2'-deoxyadenosine in DNA + S-adenosyl-L-homocysteine + H(+)</text>
        <dbReference type="Rhea" id="RHEA:15197"/>
        <dbReference type="Rhea" id="RHEA-COMP:12418"/>
        <dbReference type="Rhea" id="RHEA-COMP:12419"/>
        <dbReference type="ChEBI" id="CHEBI:15378"/>
        <dbReference type="ChEBI" id="CHEBI:57856"/>
        <dbReference type="ChEBI" id="CHEBI:59789"/>
        <dbReference type="ChEBI" id="CHEBI:90615"/>
        <dbReference type="ChEBI" id="CHEBI:90616"/>
        <dbReference type="EC" id="2.1.1.72"/>
    </reaction>
</comment>
<comment type="caution">
    <text evidence="9">The sequence shown here is derived from an EMBL/GenBank/DDBJ whole genome shotgun (WGS) entry which is preliminary data.</text>
</comment>
<dbReference type="Gene3D" id="3.40.50.150">
    <property type="entry name" value="Vaccinia Virus protein VP39"/>
    <property type="match status" value="1"/>
</dbReference>